<sequence length="65" mass="7076">MGMNISTQSKWKQLGDLAPRVGRGLRAACGQLESAADSVHEMRRQGRADSPGPHVQRCMLTPNIC</sequence>
<comment type="caution">
    <text evidence="1">The sequence shown here is derived from an EMBL/GenBank/DDBJ whole genome shotgun (WGS) entry which is preliminary data.</text>
</comment>
<dbReference type="Proteomes" id="UP000602510">
    <property type="component" value="Unassembled WGS sequence"/>
</dbReference>
<organism evidence="1 2">
    <name type="scientific">Phytophthora infestans</name>
    <name type="common">Potato late blight agent</name>
    <name type="synonym">Botrytis infestans</name>
    <dbReference type="NCBI Taxonomy" id="4787"/>
    <lineage>
        <taxon>Eukaryota</taxon>
        <taxon>Sar</taxon>
        <taxon>Stramenopiles</taxon>
        <taxon>Oomycota</taxon>
        <taxon>Peronosporomycetes</taxon>
        <taxon>Peronosporales</taxon>
        <taxon>Peronosporaceae</taxon>
        <taxon>Phytophthora</taxon>
    </lineage>
</organism>
<dbReference type="EMBL" id="WSZM01000234">
    <property type="protein sequence ID" value="KAF4037734.1"/>
    <property type="molecule type" value="Genomic_DNA"/>
</dbReference>
<name>A0A833ST73_PHYIN</name>
<protein>
    <submittedName>
        <fullName evidence="1">Uncharacterized protein</fullName>
    </submittedName>
</protein>
<accession>A0A833ST73</accession>
<evidence type="ECO:0000313" key="2">
    <source>
        <dbReference type="Proteomes" id="UP000602510"/>
    </source>
</evidence>
<proteinExistence type="predicted"/>
<dbReference type="AlphaFoldDB" id="A0A833ST73"/>
<keyword evidence="2" id="KW-1185">Reference proteome</keyword>
<gene>
    <name evidence="1" type="ORF">GN244_ATG10180</name>
</gene>
<reference evidence="1" key="1">
    <citation type="submission" date="2020-04" db="EMBL/GenBank/DDBJ databases">
        <title>Hybrid Assembly of Korean Phytophthora infestans isolates.</title>
        <authorList>
            <person name="Prokchorchik M."/>
            <person name="Lee Y."/>
            <person name="Seo J."/>
            <person name="Cho J.-H."/>
            <person name="Park Y.-E."/>
            <person name="Jang D.-C."/>
            <person name="Im J.-S."/>
            <person name="Choi J.-G."/>
            <person name="Park H.-J."/>
            <person name="Lee G.-B."/>
            <person name="Lee Y.-G."/>
            <person name="Hong S.-Y."/>
            <person name="Cho K."/>
            <person name="Sohn K.H."/>
        </authorList>
    </citation>
    <scope>NUCLEOTIDE SEQUENCE</scope>
    <source>
        <strain evidence="1">KR_1_A1</strain>
    </source>
</reference>
<evidence type="ECO:0000313" key="1">
    <source>
        <dbReference type="EMBL" id="KAF4037734.1"/>
    </source>
</evidence>